<dbReference type="GO" id="GO:0005829">
    <property type="term" value="C:cytosol"/>
    <property type="evidence" value="ECO:0007669"/>
    <property type="project" value="TreeGrafter"/>
</dbReference>
<evidence type="ECO:0000313" key="11">
    <source>
        <dbReference type="Proteomes" id="UP000236327"/>
    </source>
</evidence>
<dbReference type="InterPro" id="IPR011006">
    <property type="entry name" value="CheY-like_superfamily"/>
</dbReference>
<keyword evidence="2" id="KW-0902">Two-component regulatory system</keyword>
<dbReference type="SUPFAM" id="SSF52172">
    <property type="entry name" value="CheY-like"/>
    <property type="match status" value="1"/>
</dbReference>
<evidence type="ECO:0000256" key="2">
    <source>
        <dbReference type="ARBA" id="ARBA00023012"/>
    </source>
</evidence>
<feature type="domain" description="Response regulatory" evidence="8">
    <location>
        <begin position="2"/>
        <end position="116"/>
    </location>
</feature>
<dbReference type="GO" id="GO:0006355">
    <property type="term" value="P:regulation of DNA-templated transcription"/>
    <property type="evidence" value="ECO:0007669"/>
    <property type="project" value="InterPro"/>
</dbReference>
<dbReference type="EMBL" id="LYMM01000084">
    <property type="protein sequence ID" value="PNU02253.1"/>
    <property type="molecule type" value="Genomic_DNA"/>
</dbReference>
<dbReference type="FunFam" id="1.10.10.10:FF:000005">
    <property type="entry name" value="Two-component system response regulator"/>
    <property type="match status" value="1"/>
</dbReference>
<dbReference type="SUPFAM" id="SSF46894">
    <property type="entry name" value="C-terminal effector domain of the bipartite response regulators"/>
    <property type="match status" value="1"/>
</dbReference>
<reference evidence="10 11" key="1">
    <citation type="submission" date="2016-05" db="EMBL/GenBank/DDBJ databases">
        <title>Complete genome sequence of Novosphingobium guangzhouense SA925(T).</title>
        <authorList>
            <person name="Sha S."/>
        </authorList>
    </citation>
    <scope>NUCLEOTIDE SEQUENCE [LARGE SCALE GENOMIC DNA]</scope>
    <source>
        <strain evidence="10 11">SA925</strain>
    </source>
</reference>
<accession>A0A2K2FTZ5</accession>
<evidence type="ECO:0000256" key="5">
    <source>
        <dbReference type="ARBA" id="ARBA00023163"/>
    </source>
</evidence>
<proteinExistence type="predicted"/>
<dbReference type="InterPro" id="IPR001789">
    <property type="entry name" value="Sig_transdc_resp-reg_receiver"/>
</dbReference>
<dbReference type="SMART" id="SM00862">
    <property type="entry name" value="Trans_reg_C"/>
    <property type="match status" value="1"/>
</dbReference>
<dbReference type="GO" id="GO:0000156">
    <property type="term" value="F:phosphorelay response regulator activity"/>
    <property type="evidence" value="ECO:0007669"/>
    <property type="project" value="TreeGrafter"/>
</dbReference>
<dbReference type="PROSITE" id="PS50110">
    <property type="entry name" value="RESPONSE_REGULATORY"/>
    <property type="match status" value="1"/>
</dbReference>
<dbReference type="Proteomes" id="UP000236327">
    <property type="component" value="Unassembled WGS sequence"/>
</dbReference>
<evidence type="ECO:0000259" key="8">
    <source>
        <dbReference type="PROSITE" id="PS50110"/>
    </source>
</evidence>
<dbReference type="Gene3D" id="6.10.250.690">
    <property type="match status" value="1"/>
</dbReference>
<keyword evidence="3" id="KW-0805">Transcription regulation</keyword>
<keyword evidence="11" id="KW-1185">Reference proteome</keyword>
<keyword evidence="1 6" id="KW-0597">Phosphoprotein</keyword>
<dbReference type="Pfam" id="PF00486">
    <property type="entry name" value="Trans_reg_C"/>
    <property type="match status" value="1"/>
</dbReference>
<gene>
    <name evidence="10" type="ORF">A8V01_10365</name>
</gene>
<organism evidence="10 11">
    <name type="scientific">Novosphingobium guangzhouense</name>
    <dbReference type="NCBI Taxonomy" id="1850347"/>
    <lineage>
        <taxon>Bacteria</taxon>
        <taxon>Pseudomonadati</taxon>
        <taxon>Pseudomonadota</taxon>
        <taxon>Alphaproteobacteria</taxon>
        <taxon>Sphingomonadales</taxon>
        <taxon>Sphingomonadaceae</taxon>
        <taxon>Novosphingobium</taxon>
    </lineage>
</organism>
<dbReference type="SMART" id="SM00448">
    <property type="entry name" value="REC"/>
    <property type="match status" value="1"/>
</dbReference>
<dbReference type="GO" id="GO:0032993">
    <property type="term" value="C:protein-DNA complex"/>
    <property type="evidence" value="ECO:0007669"/>
    <property type="project" value="TreeGrafter"/>
</dbReference>
<evidence type="ECO:0000256" key="1">
    <source>
        <dbReference type="ARBA" id="ARBA00022553"/>
    </source>
</evidence>
<feature type="domain" description="OmpR/PhoB-type" evidence="9">
    <location>
        <begin position="124"/>
        <end position="222"/>
    </location>
</feature>
<dbReference type="InterPro" id="IPR001867">
    <property type="entry name" value="OmpR/PhoB-type_DNA-bd"/>
</dbReference>
<feature type="modified residue" description="4-aspartylphosphate" evidence="6">
    <location>
        <position position="51"/>
    </location>
</feature>
<evidence type="ECO:0000256" key="3">
    <source>
        <dbReference type="ARBA" id="ARBA00023015"/>
    </source>
</evidence>
<keyword evidence="5" id="KW-0804">Transcription</keyword>
<evidence type="ECO:0000256" key="4">
    <source>
        <dbReference type="ARBA" id="ARBA00023125"/>
    </source>
</evidence>
<evidence type="ECO:0000256" key="6">
    <source>
        <dbReference type="PROSITE-ProRule" id="PRU00169"/>
    </source>
</evidence>
<dbReference type="GO" id="GO:0000976">
    <property type="term" value="F:transcription cis-regulatory region binding"/>
    <property type="evidence" value="ECO:0007669"/>
    <property type="project" value="TreeGrafter"/>
</dbReference>
<dbReference type="PANTHER" id="PTHR48111:SF76">
    <property type="entry name" value="TWO-COMPONENT RESPONSE REGULATOR"/>
    <property type="match status" value="1"/>
</dbReference>
<dbReference type="RefSeq" id="WP_103099032.1">
    <property type="nucleotide sequence ID" value="NZ_LYMM01000084.1"/>
</dbReference>
<dbReference type="CDD" id="cd00383">
    <property type="entry name" value="trans_reg_C"/>
    <property type="match status" value="1"/>
</dbReference>
<keyword evidence="4 7" id="KW-0238">DNA-binding</keyword>
<dbReference type="AlphaFoldDB" id="A0A2K2FTZ5"/>
<dbReference type="PANTHER" id="PTHR48111">
    <property type="entry name" value="REGULATOR OF RPOS"/>
    <property type="match status" value="1"/>
</dbReference>
<feature type="DNA-binding region" description="OmpR/PhoB-type" evidence="7">
    <location>
        <begin position="124"/>
        <end position="222"/>
    </location>
</feature>
<evidence type="ECO:0000256" key="7">
    <source>
        <dbReference type="PROSITE-ProRule" id="PRU01091"/>
    </source>
</evidence>
<dbReference type="Gene3D" id="3.40.50.2300">
    <property type="match status" value="1"/>
</dbReference>
<sequence length="224" mass="25037">MRILVIEDDAEMAGLIADGLAAQGHVSLIEPEGRPGLRRAQSENCDVLIVDRMLPDIDGADLVAEMRGLGLSEPILMLTSLGAIEDRVKGLGSGADDYLVKPFAMAELCARIDALGRRGRGGLSDTAVCGTIKIDRVRREVWREGQRIVLQPREFELLEQLIRQQDQVVSRAMLLEQVWHFHFDPQTNIVETHMSRLRQKLNADFERDPIQTVRGVGYKLRSDA</sequence>
<comment type="caution">
    <text evidence="10">The sequence shown here is derived from an EMBL/GenBank/DDBJ whole genome shotgun (WGS) entry which is preliminary data.</text>
</comment>
<name>A0A2K2FTZ5_9SPHN</name>
<dbReference type="PROSITE" id="PS51755">
    <property type="entry name" value="OMPR_PHOB"/>
    <property type="match status" value="1"/>
</dbReference>
<dbReference type="InterPro" id="IPR016032">
    <property type="entry name" value="Sig_transdc_resp-reg_C-effctor"/>
</dbReference>
<dbReference type="InterPro" id="IPR039420">
    <property type="entry name" value="WalR-like"/>
</dbReference>
<evidence type="ECO:0000259" key="9">
    <source>
        <dbReference type="PROSITE" id="PS51755"/>
    </source>
</evidence>
<dbReference type="InterPro" id="IPR036388">
    <property type="entry name" value="WH-like_DNA-bd_sf"/>
</dbReference>
<dbReference type="Pfam" id="PF00072">
    <property type="entry name" value="Response_reg"/>
    <property type="match status" value="1"/>
</dbReference>
<protein>
    <submittedName>
        <fullName evidence="10">DNA-binding response regulator</fullName>
    </submittedName>
</protein>
<dbReference type="Gene3D" id="1.10.10.10">
    <property type="entry name" value="Winged helix-like DNA-binding domain superfamily/Winged helix DNA-binding domain"/>
    <property type="match status" value="1"/>
</dbReference>
<evidence type="ECO:0000313" key="10">
    <source>
        <dbReference type="EMBL" id="PNU02253.1"/>
    </source>
</evidence>
<dbReference type="OrthoDB" id="9802426at2"/>